<organism evidence="1">
    <name type="scientific">freshwater metagenome</name>
    <dbReference type="NCBI Taxonomy" id="449393"/>
    <lineage>
        <taxon>unclassified sequences</taxon>
        <taxon>metagenomes</taxon>
        <taxon>ecological metagenomes</taxon>
    </lineage>
</organism>
<reference evidence="1" key="1">
    <citation type="submission" date="2020-05" db="EMBL/GenBank/DDBJ databases">
        <authorList>
            <person name="Chiriac C."/>
            <person name="Salcher M."/>
            <person name="Ghai R."/>
            <person name="Kavagutti S V."/>
        </authorList>
    </citation>
    <scope>NUCLEOTIDE SEQUENCE</scope>
</reference>
<name>A0A6J6ZAU7_9ZZZZ</name>
<dbReference type="AlphaFoldDB" id="A0A6J6ZAU7"/>
<gene>
    <name evidence="1" type="ORF">UFOPK3037_01699</name>
</gene>
<protein>
    <submittedName>
        <fullName evidence="1">Unannotated protein</fullName>
    </submittedName>
</protein>
<dbReference type="EMBL" id="CAFAAO010000040">
    <property type="protein sequence ID" value="CAB4816288.1"/>
    <property type="molecule type" value="Genomic_DNA"/>
</dbReference>
<proteinExistence type="predicted"/>
<accession>A0A6J6ZAU7</accession>
<evidence type="ECO:0000313" key="1">
    <source>
        <dbReference type="EMBL" id="CAB4816288.1"/>
    </source>
</evidence>
<sequence>MKFVPNKSNWALVISNVLAPASLAPSRLITREFVVVCRVSAPTPPIAALQAILLPVKVRSPILLRAPVIEIEPVPALRVSALLAPDTKPFIALLIEILPLLAVLLSDTSAAMSKVTPLPPRVIEPAPAVANVVVKVPAKVTDVGPPSVGVNKLNALPPIVKVLLALLPKVRLPVVLNGVVVEKSAILLLEPINAKL</sequence>